<dbReference type="GO" id="GO:0008081">
    <property type="term" value="F:phosphoric diester hydrolase activity"/>
    <property type="evidence" value="ECO:0007669"/>
    <property type="project" value="UniProtKB-ARBA"/>
</dbReference>
<dbReference type="KEGG" id="vta:B1270"/>
<dbReference type="PROSITE" id="PS51832">
    <property type="entry name" value="HD_GYP"/>
    <property type="match status" value="1"/>
</dbReference>
<evidence type="ECO:0000259" key="1">
    <source>
        <dbReference type="PROSITE" id="PS51832"/>
    </source>
</evidence>
<proteinExistence type="predicted"/>
<protein>
    <submittedName>
        <fullName evidence="2">HD-domain protein</fullName>
    </submittedName>
</protein>
<organism evidence="2 3">
    <name type="scientific">Vibrio tapetis subsp. tapetis</name>
    <dbReference type="NCBI Taxonomy" id="1671868"/>
    <lineage>
        <taxon>Bacteria</taxon>
        <taxon>Pseudomonadati</taxon>
        <taxon>Pseudomonadota</taxon>
        <taxon>Gammaproteobacteria</taxon>
        <taxon>Vibrionales</taxon>
        <taxon>Vibrionaceae</taxon>
        <taxon>Vibrio</taxon>
    </lineage>
</organism>
<reference evidence="2 3" key="1">
    <citation type="submission" date="2017-10" db="EMBL/GenBank/DDBJ databases">
        <authorList>
            <person name="Banno H."/>
            <person name="Chua N.-H."/>
        </authorList>
    </citation>
    <scope>NUCLEOTIDE SEQUENCE [LARGE SCALE GENOMIC DNA]</scope>
    <source>
        <strain evidence="2">Vibrio tapetis CECT4600</strain>
    </source>
</reference>
<dbReference type="InterPro" id="IPR021812">
    <property type="entry name" value="DUF3391"/>
</dbReference>
<dbReference type="InterPro" id="IPR003607">
    <property type="entry name" value="HD/PDEase_dom"/>
</dbReference>
<accession>A0A2N8ZLT4</accession>
<dbReference type="SMART" id="SM00471">
    <property type="entry name" value="HDc"/>
    <property type="match status" value="1"/>
</dbReference>
<evidence type="ECO:0000313" key="3">
    <source>
        <dbReference type="Proteomes" id="UP000235828"/>
    </source>
</evidence>
<dbReference type="PANTHER" id="PTHR43155">
    <property type="entry name" value="CYCLIC DI-GMP PHOSPHODIESTERASE PA4108-RELATED"/>
    <property type="match status" value="1"/>
</dbReference>
<dbReference type="CDD" id="cd00077">
    <property type="entry name" value="HDc"/>
    <property type="match status" value="1"/>
</dbReference>
<keyword evidence="3" id="KW-1185">Reference proteome</keyword>
<dbReference type="Pfam" id="PF13487">
    <property type="entry name" value="HD_5"/>
    <property type="match status" value="1"/>
</dbReference>
<dbReference type="Pfam" id="PF11871">
    <property type="entry name" value="DUF3391"/>
    <property type="match status" value="1"/>
</dbReference>
<dbReference type="SUPFAM" id="SSF109604">
    <property type="entry name" value="HD-domain/PDEase-like"/>
    <property type="match status" value="1"/>
</dbReference>
<dbReference type="EMBL" id="LT960612">
    <property type="protein sequence ID" value="SON52881.1"/>
    <property type="molecule type" value="Genomic_DNA"/>
</dbReference>
<feature type="domain" description="HD-GYP" evidence="1">
    <location>
        <begin position="144"/>
        <end position="340"/>
    </location>
</feature>
<evidence type="ECO:0000313" key="2">
    <source>
        <dbReference type="EMBL" id="SON52881.1"/>
    </source>
</evidence>
<dbReference type="AlphaFoldDB" id="A0A2N8ZLT4"/>
<name>A0A2N8ZLT4_9VIBR</name>
<dbReference type="InterPro" id="IPR037522">
    <property type="entry name" value="HD_GYP_dom"/>
</dbReference>
<sequence>MVNLVQPNPNDAIKLPISNVSVGMFVTAIEHSKKVNLANAGRISSEQAINQLVESGVKFVWVDSKLSAAGCTFQTEPDEPDLKEEIDDVSALLKPKGSRATRQKRAKKLIGEAKDLAHKILTETFDGRSVELNVVEDWADNMIDAILVDSDAIKIVSALRQKDTYLLEHSVNVACLLITFGRHLDFDKHTLRQLAIGGILHDVGKIKIRDEVLNKPGRLTPEEFEHIKLHQVYAKDIVPHIEGLSDISRDVCLMHHEKLDGNGYPNGLKGDELPTHGRMSSIVDIYDALTADRCYKDGMSSAAAFKIMLTLTPFHLDQDLVYKFINCIGMYPVGSLVELSDSQVGIVWTSNDEHPLKPEIKVFYSRKYKRFTDVKFIDLKHSSVKIVKAISPSGFEVDATPFFE</sequence>
<gene>
    <name evidence="2" type="ORF">VTAP4600_B1270</name>
</gene>
<dbReference type="Gene3D" id="1.10.3210.10">
    <property type="entry name" value="Hypothetical protein af1432"/>
    <property type="match status" value="1"/>
</dbReference>
<dbReference type="PANTHER" id="PTHR43155:SF2">
    <property type="entry name" value="CYCLIC DI-GMP PHOSPHODIESTERASE PA4108"/>
    <property type="match status" value="1"/>
</dbReference>
<dbReference type="Proteomes" id="UP000235828">
    <property type="component" value="Chromosome B"/>
</dbReference>